<dbReference type="Proteomes" id="UP000631114">
    <property type="component" value="Unassembled WGS sequence"/>
</dbReference>
<evidence type="ECO:0000259" key="2">
    <source>
        <dbReference type="PROSITE" id="PS50011"/>
    </source>
</evidence>
<keyword evidence="4" id="KW-1185">Reference proteome</keyword>
<sequence length="430" mass="48140">MGRNGELKIILGSVLITLVIFLLWLMYIFRKKQAKDGSKEKGGFEEDKEEVGQVEKEELISFQGGEKLTIHDILDAPGEVLGKSSYGTLYKASLERNNSIALLRFLRPACTEKLKEDFHVIQVLGVIRHPNLVPLQAFYSGPRGEKLLVHPFYSRGTLAQFLRGLGTLFYLETDKIPQATKNDFDTMYTFAQGDNYVFTTTTTTPPPDSQLLSVVKYISSVLFSYAGGNQASHKWDVIYKISIGIVRAMDHLHTAVQKPIVHGNLKSTNILLDGSYQPYVSDFGLHLLLNPSTGQEMLEASASLGYKAPELIKMKDASAESDIYSLGIILLEILTGKAPINDDQLPGQDLYLPDSMRNVIIKHRISDIFHPDLLLTQSTNQKPVLEERLLMFVQLAMACCSPSANLRPHIKQVVKKVEEIGQLELDFDRK</sequence>
<evidence type="ECO:0000313" key="3">
    <source>
        <dbReference type="EMBL" id="KAF9603193.1"/>
    </source>
</evidence>
<name>A0A835HTZ2_9MAGN</name>
<reference evidence="3 4" key="1">
    <citation type="submission" date="2020-10" db="EMBL/GenBank/DDBJ databases">
        <title>The Coptis chinensis genome and diversification of protoberbering-type alkaloids.</title>
        <authorList>
            <person name="Wang B."/>
            <person name="Shu S."/>
            <person name="Song C."/>
            <person name="Liu Y."/>
        </authorList>
    </citation>
    <scope>NUCLEOTIDE SEQUENCE [LARGE SCALE GENOMIC DNA]</scope>
    <source>
        <strain evidence="3">HL-2020</strain>
        <tissue evidence="3">Leaf</tissue>
    </source>
</reference>
<dbReference type="AlphaFoldDB" id="A0A835HTZ2"/>
<gene>
    <name evidence="3" type="ORF">IFM89_034526</name>
</gene>
<evidence type="ECO:0000313" key="4">
    <source>
        <dbReference type="Proteomes" id="UP000631114"/>
    </source>
</evidence>
<organism evidence="3 4">
    <name type="scientific">Coptis chinensis</name>
    <dbReference type="NCBI Taxonomy" id="261450"/>
    <lineage>
        <taxon>Eukaryota</taxon>
        <taxon>Viridiplantae</taxon>
        <taxon>Streptophyta</taxon>
        <taxon>Embryophyta</taxon>
        <taxon>Tracheophyta</taxon>
        <taxon>Spermatophyta</taxon>
        <taxon>Magnoliopsida</taxon>
        <taxon>Ranunculales</taxon>
        <taxon>Ranunculaceae</taxon>
        <taxon>Coptidoideae</taxon>
        <taxon>Coptis</taxon>
    </lineage>
</organism>
<dbReference type="PROSITE" id="PS50011">
    <property type="entry name" value="PROTEIN_KINASE_DOM"/>
    <property type="match status" value="1"/>
</dbReference>
<keyword evidence="1" id="KW-0812">Transmembrane</keyword>
<dbReference type="InterPro" id="IPR001245">
    <property type="entry name" value="Ser-Thr/Tyr_kinase_cat_dom"/>
</dbReference>
<dbReference type="EMBL" id="JADFTS010000006">
    <property type="protein sequence ID" value="KAF9603193.1"/>
    <property type="molecule type" value="Genomic_DNA"/>
</dbReference>
<feature type="domain" description="Protein kinase" evidence="2">
    <location>
        <begin position="75"/>
        <end position="420"/>
    </location>
</feature>
<accession>A0A835HTZ2</accession>
<dbReference type="InterPro" id="IPR052451">
    <property type="entry name" value="Ser/Thr_kinase-like"/>
</dbReference>
<dbReference type="GO" id="GO:0004672">
    <property type="term" value="F:protein kinase activity"/>
    <property type="evidence" value="ECO:0007669"/>
    <property type="project" value="InterPro"/>
</dbReference>
<dbReference type="InterPro" id="IPR000719">
    <property type="entry name" value="Prot_kinase_dom"/>
</dbReference>
<dbReference type="Pfam" id="PF07714">
    <property type="entry name" value="PK_Tyr_Ser-Thr"/>
    <property type="match status" value="1"/>
</dbReference>
<evidence type="ECO:0000256" key="1">
    <source>
        <dbReference type="SAM" id="Phobius"/>
    </source>
</evidence>
<dbReference type="SUPFAM" id="SSF56112">
    <property type="entry name" value="Protein kinase-like (PK-like)"/>
    <property type="match status" value="1"/>
</dbReference>
<keyword evidence="1" id="KW-1133">Transmembrane helix</keyword>
<dbReference type="InterPro" id="IPR011009">
    <property type="entry name" value="Kinase-like_dom_sf"/>
</dbReference>
<comment type="caution">
    <text evidence="3">The sequence shown here is derived from an EMBL/GenBank/DDBJ whole genome shotgun (WGS) entry which is preliminary data.</text>
</comment>
<dbReference type="PANTHER" id="PTHR48008:SF13">
    <property type="entry name" value="PROTEIN KINASE SUPERFAMILY PROTEIN"/>
    <property type="match status" value="1"/>
</dbReference>
<dbReference type="Gene3D" id="1.10.510.10">
    <property type="entry name" value="Transferase(Phosphotransferase) domain 1"/>
    <property type="match status" value="2"/>
</dbReference>
<dbReference type="GO" id="GO:0005524">
    <property type="term" value="F:ATP binding"/>
    <property type="evidence" value="ECO:0007669"/>
    <property type="project" value="InterPro"/>
</dbReference>
<protein>
    <recommendedName>
        <fullName evidence="2">Protein kinase domain-containing protein</fullName>
    </recommendedName>
</protein>
<keyword evidence="1" id="KW-0472">Membrane</keyword>
<proteinExistence type="predicted"/>
<feature type="transmembrane region" description="Helical" evidence="1">
    <location>
        <begin position="7"/>
        <end position="29"/>
    </location>
</feature>
<dbReference type="PANTHER" id="PTHR48008">
    <property type="entry name" value="LEUCINE-RICH REPEAT RECEPTOR-LIKE PROTEIN KINASE IMK3-RELATED"/>
    <property type="match status" value="1"/>
</dbReference>
<dbReference type="OrthoDB" id="4062651at2759"/>